<sequence length="1109" mass="121808">MFDTLIADFAVHILLQSLVLITIGLLAVRVCGRHKPAVQSTILRVTLIAVLFCPLASLTLSKVGITGYALLPAWESDQIVQSDSPTILQLTNSLPPVADENTVRRIKDPNGIADTNRLPGTDFDSTSLPHTGNPETGLTAQTVPKEESFSDPVTSNRSLPVVGWIVSLIWVTGAGFFLTKLLLACHQVSQLCRNSQPAEAAVQELCRKTSKTLSLNPPQVKIAASVHSPCLIGIWNPVILLPEQKTLTEPVLRDIFLHELAHLARRDCLFHLLARIATAILFFQPLVWRLSRRLELIADDLCDDYVIHFGSCRKSYANTLVDFAEQLTAPALATDPSLAMVSLRSSLSRRILRIMDSSRSPTLRLPARWVVLIAVMGITVTASAALIVNARTSASEEKITSRSQIDQDQPTAVTPKAAGLRLRGRVVNPDGQPVKATTIGLVSTGRDQRKQIKLASTNDQGKFDFSIPASSELYDSMNNGGMLIAQAEGYGPAVESVYQFETSGEMRKTLLDKLANSHTPPGFLNQARKRIHNATSTFQLVADDTPLTGRVVNIEGQPVAGASLRVTQLNSTETGSLDEWEKAAEKSGADFYEIRMLLTESLGNDVGGATLEYIPTVMTDRNGRFTLKGLGRERIVKLLISGPGIATSYVYTRTRKGKIIEVPMQASNPWREKMVYHPSEFTHVAGPSHPVSGVVRDTKTHQPVPGVTLQSYRLAGHRTSGWSEGLVQTVTDDQGRYRLEGLPIGKNEVICLNPKNQPYLLSKFVAETSAGIPVLKKDVDLTRGIWVEGRAYDKASGKPVRGGRVHYFAFNDNPFLQPVKKSLAHLTTHYKLQSDGTYRIPALPGPGIVAVMADDHEQYQRGKGAENIKGKKYQQMNAFYTVPYLLIVSNFHFMAEVNPAEDAKSVQLDFPFDSGRTLQIKVITQDGKAVQNGNYVGLMEEFPSWHGFSNGQLEIRGYRPEQPRRVQAIDPERKQVGYLLIDEKDPSDLKITLEPWAEITGRLVDEFGIPQANIMLSDSFSVLKNDPNVALLPPNPEQKSGGSTKYVTDKNGRFMIRGLIPGIKYSAYARELRKNGTSFSLGDLVNGDPLQPGEVRDLGDIQFNPAGAE</sequence>
<evidence type="ECO:0000256" key="2">
    <source>
        <dbReference type="SAM" id="Phobius"/>
    </source>
</evidence>
<dbReference type="RefSeq" id="WP_145229718.1">
    <property type="nucleotide sequence ID" value="NZ_CP036343.1"/>
</dbReference>
<keyword evidence="2" id="KW-0472">Membrane</keyword>
<name>A0A517VGS8_9PLAN</name>
<dbReference type="AlphaFoldDB" id="A0A517VGS8"/>
<dbReference type="KEGG" id="gax:Pan161_38880"/>
<accession>A0A517VGS8</accession>
<gene>
    <name evidence="4" type="primary">blaR1_12</name>
    <name evidence="4" type="ORF">Pan161_38880</name>
</gene>
<dbReference type="InterPro" id="IPR052173">
    <property type="entry name" value="Beta-lactam_resp_regulator"/>
</dbReference>
<keyword evidence="2" id="KW-1133">Transmembrane helix</keyword>
<dbReference type="SUPFAM" id="SSF49464">
    <property type="entry name" value="Carboxypeptidase regulatory domain-like"/>
    <property type="match status" value="3"/>
</dbReference>
<dbReference type="CDD" id="cd07341">
    <property type="entry name" value="M56_BlaR1_MecR1_like"/>
    <property type="match status" value="1"/>
</dbReference>
<evidence type="ECO:0000256" key="1">
    <source>
        <dbReference type="SAM" id="MobiDB-lite"/>
    </source>
</evidence>
<dbReference type="Pfam" id="PF05569">
    <property type="entry name" value="Peptidase_M56"/>
    <property type="match status" value="1"/>
</dbReference>
<proteinExistence type="predicted"/>
<dbReference type="EMBL" id="CP036343">
    <property type="protein sequence ID" value="QDT92221.1"/>
    <property type="molecule type" value="Genomic_DNA"/>
</dbReference>
<dbReference type="PANTHER" id="PTHR34978">
    <property type="entry name" value="POSSIBLE SENSOR-TRANSDUCER PROTEIN BLAR"/>
    <property type="match status" value="1"/>
</dbReference>
<keyword evidence="2" id="KW-0812">Transmembrane</keyword>
<dbReference type="PANTHER" id="PTHR34978:SF3">
    <property type="entry name" value="SLR0241 PROTEIN"/>
    <property type="match status" value="1"/>
</dbReference>
<protein>
    <submittedName>
        <fullName evidence="4">Regulatory protein BlaR1</fullName>
    </submittedName>
</protein>
<reference evidence="4 5" key="1">
    <citation type="submission" date="2019-02" db="EMBL/GenBank/DDBJ databases">
        <title>Deep-cultivation of Planctomycetes and their phenomic and genomic characterization uncovers novel biology.</title>
        <authorList>
            <person name="Wiegand S."/>
            <person name="Jogler M."/>
            <person name="Boedeker C."/>
            <person name="Pinto D."/>
            <person name="Vollmers J."/>
            <person name="Rivas-Marin E."/>
            <person name="Kohn T."/>
            <person name="Peeters S.H."/>
            <person name="Heuer A."/>
            <person name="Rast P."/>
            <person name="Oberbeckmann S."/>
            <person name="Bunk B."/>
            <person name="Jeske O."/>
            <person name="Meyerdierks A."/>
            <person name="Storesund J.E."/>
            <person name="Kallscheuer N."/>
            <person name="Luecker S."/>
            <person name="Lage O.M."/>
            <person name="Pohl T."/>
            <person name="Merkel B.J."/>
            <person name="Hornburger P."/>
            <person name="Mueller R.-W."/>
            <person name="Bruemmer F."/>
            <person name="Labrenz M."/>
            <person name="Spormann A.M."/>
            <person name="Op den Camp H."/>
            <person name="Overmann J."/>
            <person name="Amann R."/>
            <person name="Jetten M.S.M."/>
            <person name="Mascher T."/>
            <person name="Medema M.H."/>
            <person name="Devos D.P."/>
            <person name="Kaster A.-K."/>
            <person name="Ovreas L."/>
            <person name="Rohde M."/>
            <person name="Galperin M.Y."/>
            <person name="Jogler C."/>
        </authorList>
    </citation>
    <scope>NUCLEOTIDE SEQUENCE [LARGE SCALE GENOMIC DNA]</scope>
    <source>
        <strain evidence="4 5">Pan161</strain>
    </source>
</reference>
<dbReference type="Proteomes" id="UP000316855">
    <property type="component" value="Chromosome"/>
</dbReference>
<evidence type="ECO:0000313" key="4">
    <source>
        <dbReference type="EMBL" id="QDT92221.1"/>
    </source>
</evidence>
<dbReference type="OrthoDB" id="256352at2"/>
<feature type="transmembrane region" description="Helical" evidence="2">
    <location>
        <begin position="161"/>
        <end position="183"/>
    </location>
</feature>
<keyword evidence="5" id="KW-1185">Reference proteome</keyword>
<dbReference type="InterPro" id="IPR008969">
    <property type="entry name" value="CarboxyPept-like_regulatory"/>
</dbReference>
<evidence type="ECO:0000259" key="3">
    <source>
        <dbReference type="Pfam" id="PF05569"/>
    </source>
</evidence>
<feature type="region of interest" description="Disordered" evidence="1">
    <location>
        <begin position="108"/>
        <end position="154"/>
    </location>
</feature>
<feature type="transmembrane region" description="Helical" evidence="2">
    <location>
        <begin position="6"/>
        <end position="30"/>
    </location>
</feature>
<feature type="compositionally biased region" description="Polar residues" evidence="1">
    <location>
        <begin position="123"/>
        <end position="142"/>
    </location>
</feature>
<feature type="domain" description="Peptidase M56" evidence="3">
    <location>
        <begin position="161"/>
        <end position="351"/>
    </location>
</feature>
<feature type="transmembrane region" description="Helical" evidence="2">
    <location>
        <begin position="42"/>
        <end position="60"/>
    </location>
</feature>
<dbReference type="InterPro" id="IPR008756">
    <property type="entry name" value="Peptidase_M56"/>
</dbReference>
<organism evidence="4 5">
    <name type="scientific">Gimesia algae</name>
    <dbReference type="NCBI Taxonomy" id="2527971"/>
    <lineage>
        <taxon>Bacteria</taxon>
        <taxon>Pseudomonadati</taxon>
        <taxon>Planctomycetota</taxon>
        <taxon>Planctomycetia</taxon>
        <taxon>Planctomycetales</taxon>
        <taxon>Planctomycetaceae</taxon>
        <taxon>Gimesia</taxon>
    </lineage>
</organism>
<feature type="transmembrane region" description="Helical" evidence="2">
    <location>
        <begin position="367"/>
        <end position="388"/>
    </location>
</feature>
<evidence type="ECO:0000313" key="5">
    <source>
        <dbReference type="Proteomes" id="UP000316855"/>
    </source>
</evidence>